<dbReference type="InterPro" id="IPR015943">
    <property type="entry name" value="WD40/YVTN_repeat-like_dom_sf"/>
</dbReference>
<dbReference type="Gene3D" id="2.130.10.10">
    <property type="entry name" value="YVTN repeat-like/Quinoprotein amine dehydrogenase"/>
    <property type="match status" value="1"/>
</dbReference>
<evidence type="ECO:0000313" key="3">
    <source>
        <dbReference type="EMBL" id="HIT84389.1"/>
    </source>
</evidence>
<feature type="compositionally biased region" description="Basic and acidic residues" evidence="1">
    <location>
        <begin position="1"/>
        <end position="25"/>
    </location>
</feature>
<accession>A0A9D1KP08</accession>
<keyword evidence="2" id="KW-1133">Transmembrane helix</keyword>
<dbReference type="SUPFAM" id="SSF82171">
    <property type="entry name" value="DPP6 N-terminal domain-like"/>
    <property type="match status" value="1"/>
</dbReference>
<feature type="region of interest" description="Disordered" evidence="1">
    <location>
        <begin position="1"/>
        <end position="49"/>
    </location>
</feature>
<feature type="region of interest" description="Disordered" evidence="1">
    <location>
        <begin position="61"/>
        <end position="85"/>
    </location>
</feature>
<feature type="transmembrane region" description="Helical" evidence="2">
    <location>
        <begin position="105"/>
        <end position="128"/>
    </location>
</feature>
<evidence type="ECO:0000256" key="2">
    <source>
        <dbReference type="SAM" id="Phobius"/>
    </source>
</evidence>
<dbReference type="Pfam" id="PF18975">
    <property type="entry name" value="DUF5711"/>
    <property type="match status" value="1"/>
</dbReference>
<gene>
    <name evidence="3" type="ORF">IAA60_00630</name>
</gene>
<protein>
    <submittedName>
        <fullName evidence="3">Uncharacterized protein</fullName>
    </submittedName>
</protein>
<evidence type="ECO:0000313" key="4">
    <source>
        <dbReference type="Proteomes" id="UP000824165"/>
    </source>
</evidence>
<organism evidence="3 4">
    <name type="scientific">Candidatus Ornithomonoglobus intestinigallinarum</name>
    <dbReference type="NCBI Taxonomy" id="2840894"/>
    <lineage>
        <taxon>Bacteria</taxon>
        <taxon>Bacillati</taxon>
        <taxon>Bacillota</taxon>
        <taxon>Clostridia</taxon>
        <taxon>Candidatus Ornithomonoglobus</taxon>
    </lineage>
</organism>
<dbReference type="InterPro" id="IPR043765">
    <property type="entry name" value="DUF5711"/>
</dbReference>
<keyword evidence="2" id="KW-0472">Membrane</keyword>
<comment type="caution">
    <text evidence="3">The sequence shown here is derived from an EMBL/GenBank/DDBJ whole genome shotgun (WGS) entry which is preliminary data.</text>
</comment>
<feature type="compositionally biased region" description="Acidic residues" evidence="1">
    <location>
        <begin position="72"/>
        <end position="85"/>
    </location>
</feature>
<dbReference type="EMBL" id="DVLU01000004">
    <property type="protein sequence ID" value="HIT84389.1"/>
    <property type="molecule type" value="Genomic_DNA"/>
</dbReference>
<proteinExistence type="predicted"/>
<reference evidence="3" key="1">
    <citation type="submission" date="2020-10" db="EMBL/GenBank/DDBJ databases">
        <authorList>
            <person name="Gilroy R."/>
        </authorList>
    </citation>
    <scope>NUCLEOTIDE SEQUENCE</scope>
    <source>
        <strain evidence="3">CHK181-108</strain>
    </source>
</reference>
<feature type="compositionally biased region" description="Low complexity" evidence="1">
    <location>
        <begin position="26"/>
        <end position="39"/>
    </location>
</feature>
<evidence type="ECO:0000256" key="1">
    <source>
        <dbReference type="SAM" id="MobiDB-lite"/>
    </source>
</evidence>
<keyword evidence="2" id="KW-0812">Transmembrane</keyword>
<dbReference type="AlphaFoldDB" id="A0A9D1KP08"/>
<reference evidence="3" key="2">
    <citation type="journal article" date="2021" name="PeerJ">
        <title>Extensive microbial diversity within the chicken gut microbiome revealed by metagenomics and culture.</title>
        <authorList>
            <person name="Gilroy R."/>
            <person name="Ravi A."/>
            <person name="Getino M."/>
            <person name="Pursley I."/>
            <person name="Horton D.L."/>
            <person name="Alikhan N.F."/>
            <person name="Baker D."/>
            <person name="Gharbi K."/>
            <person name="Hall N."/>
            <person name="Watson M."/>
            <person name="Adriaenssens E.M."/>
            <person name="Foster-Nyarko E."/>
            <person name="Jarju S."/>
            <person name="Secka A."/>
            <person name="Antonio M."/>
            <person name="Oren A."/>
            <person name="Chaudhuri R.R."/>
            <person name="La Ragione R."/>
            <person name="Hildebrand F."/>
            <person name="Pallen M.J."/>
        </authorList>
    </citation>
    <scope>NUCLEOTIDE SEQUENCE</scope>
    <source>
        <strain evidence="3">CHK181-108</strain>
    </source>
</reference>
<sequence>MNDDSKNENAENIENHESENSESKNIESGNIESENSSAETVPADAERENIKSVMFGIDDVAEKRGELPPETDGTEEDIEPDFDSESFEERYWRRIEEEKQKKRAFIVKTGVIALCVSLAALLVLIFIFTDTGAIGAYKDNFMINYKRLFPETDRQVDIGATHNDTGEQGYIEPGGAEIRTVERTAENVTTVSFDGAADAEFEKYGGGLVCARTNYICFINSKGETEWETATSVVDPLLSVDGKYIAIGSEGGTRLCLFDGSELLYETDTSDKIRSVSVSSGGDTVITGDRENYKGGVAVYNKSGQEIFSWSSGQNTVADADISSASRRVAAALVNADRQVYSIIRVFDINNAESSEMAFEDTLIFRVDYTGDTVTGFGDNSLVCMTSTGRVINDRRFDIIDITGVSGDGEGNKLISVDSAGTPALQVYGRKGVLEHEIITSAQPDKTDINGNYILYSSGRSVMLRRAGSDRVNEYTATMDILELKLISGSSYAVIHSNSIEFVTI</sequence>
<name>A0A9D1KP08_9FIRM</name>
<dbReference type="Proteomes" id="UP000824165">
    <property type="component" value="Unassembled WGS sequence"/>
</dbReference>